<dbReference type="PANTHER" id="PTHR48032">
    <property type="entry name" value="RNA-BINDING PROTEIN MUSASHI HOMOLOG RBP6"/>
    <property type="match status" value="1"/>
</dbReference>
<evidence type="ECO:0000313" key="4">
    <source>
        <dbReference type="Proteomes" id="UP000436088"/>
    </source>
</evidence>
<keyword evidence="2" id="KW-0694">RNA-binding</keyword>
<accession>A0A6A2Z2G0</accession>
<name>A0A6A2Z2G0_HIBSY</name>
<sequence>MAWKAGVGASGAFEEAVYEVLLKNFHELNGKMVEVKPAVPKELSPGPSHSPLGGYNYGLNRVNTFLNGYSQGYAPRDVGGLNPSFGNGASFSSNMNYGRGLSPYYIGNTNRFGSPFGYDGSSGGNTSFFSSVSQNLWGNGGLNYYTNTASSNAYTGSGNGSIGGSAFGNSGINWSSAIAGQAGGNNVSSNSVNFGYGSGDNSFELGTTGYGRNNGINVVPASSAYVASNAGYDGAFADLYSGASVYGDNTWLSSASE</sequence>
<dbReference type="EMBL" id="VEPZ02001227">
    <property type="protein sequence ID" value="KAE8685917.1"/>
    <property type="molecule type" value="Genomic_DNA"/>
</dbReference>
<evidence type="ECO:0000256" key="1">
    <source>
        <dbReference type="ARBA" id="ARBA00022737"/>
    </source>
</evidence>
<dbReference type="AlphaFoldDB" id="A0A6A2Z2G0"/>
<dbReference type="GO" id="GO:0006417">
    <property type="term" value="P:regulation of translation"/>
    <property type="evidence" value="ECO:0007669"/>
    <property type="project" value="TreeGrafter"/>
</dbReference>
<dbReference type="PANTHER" id="PTHR48032:SF16">
    <property type="entry name" value="RNA-BINDING (RRM_RBD_RNP MOTIFS) FAMILY PROTEIN"/>
    <property type="match status" value="1"/>
</dbReference>
<protein>
    <submittedName>
        <fullName evidence="3">RNA-binding family protein isoform 3</fullName>
    </submittedName>
</protein>
<evidence type="ECO:0000313" key="3">
    <source>
        <dbReference type="EMBL" id="KAE8685917.1"/>
    </source>
</evidence>
<comment type="caution">
    <text evidence="3">The sequence shown here is derived from an EMBL/GenBank/DDBJ whole genome shotgun (WGS) entry which is preliminary data.</text>
</comment>
<organism evidence="3 4">
    <name type="scientific">Hibiscus syriacus</name>
    <name type="common">Rose of Sharon</name>
    <dbReference type="NCBI Taxonomy" id="106335"/>
    <lineage>
        <taxon>Eukaryota</taxon>
        <taxon>Viridiplantae</taxon>
        <taxon>Streptophyta</taxon>
        <taxon>Embryophyta</taxon>
        <taxon>Tracheophyta</taxon>
        <taxon>Spermatophyta</taxon>
        <taxon>Magnoliopsida</taxon>
        <taxon>eudicotyledons</taxon>
        <taxon>Gunneridae</taxon>
        <taxon>Pentapetalae</taxon>
        <taxon>rosids</taxon>
        <taxon>malvids</taxon>
        <taxon>Malvales</taxon>
        <taxon>Malvaceae</taxon>
        <taxon>Malvoideae</taxon>
        <taxon>Hibiscus</taxon>
    </lineage>
</organism>
<keyword evidence="1" id="KW-0677">Repeat</keyword>
<proteinExistence type="predicted"/>
<gene>
    <name evidence="3" type="ORF">F3Y22_tig00111088pilonHSYRG00138</name>
</gene>
<dbReference type="Proteomes" id="UP000436088">
    <property type="component" value="Unassembled WGS sequence"/>
</dbReference>
<reference evidence="3" key="1">
    <citation type="submission" date="2019-09" db="EMBL/GenBank/DDBJ databases">
        <title>Draft genome information of white flower Hibiscus syriacus.</title>
        <authorList>
            <person name="Kim Y.-M."/>
        </authorList>
    </citation>
    <scope>NUCLEOTIDE SEQUENCE [LARGE SCALE GENOMIC DNA]</scope>
    <source>
        <strain evidence="3">YM2019G1</strain>
    </source>
</reference>
<dbReference type="GO" id="GO:0003729">
    <property type="term" value="F:mRNA binding"/>
    <property type="evidence" value="ECO:0007669"/>
    <property type="project" value="TreeGrafter"/>
</dbReference>
<evidence type="ECO:0000256" key="2">
    <source>
        <dbReference type="ARBA" id="ARBA00022884"/>
    </source>
</evidence>
<keyword evidence="4" id="KW-1185">Reference proteome</keyword>